<evidence type="ECO:0000313" key="2">
    <source>
        <dbReference type="EMBL" id="PLW27195.1"/>
    </source>
</evidence>
<evidence type="ECO:0000313" key="3">
    <source>
        <dbReference type="Proteomes" id="UP000235392"/>
    </source>
</evidence>
<accession>A0A2N5TNX9</accession>
<protein>
    <submittedName>
        <fullName evidence="2">Uncharacterized protein</fullName>
    </submittedName>
</protein>
<evidence type="ECO:0000256" key="1">
    <source>
        <dbReference type="SAM" id="MobiDB-lite"/>
    </source>
</evidence>
<feature type="region of interest" description="Disordered" evidence="1">
    <location>
        <begin position="36"/>
        <end position="56"/>
    </location>
</feature>
<reference evidence="2 3" key="1">
    <citation type="submission" date="2017-11" db="EMBL/GenBank/DDBJ databases">
        <title>De novo assembly and phasing of dikaryotic genomes from two isolates of Puccinia coronata f. sp. avenae, the causal agent of oat crown rust.</title>
        <authorList>
            <person name="Miller M.E."/>
            <person name="Zhang Y."/>
            <person name="Omidvar V."/>
            <person name="Sperschneider J."/>
            <person name="Schwessinger B."/>
            <person name="Raley C."/>
            <person name="Palmer J.M."/>
            <person name="Garnica D."/>
            <person name="Upadhyaya N."/>
            <person name="Rathjen J."/>
            <person name="Taylor J.M."/>
            <person name="Park R.F."/>
            <person name="Dodds P.N."/>
            <person name="Hirsch C.D."/>
            <person name="Kianian S.F."/>
            <person name="Figueroa M."/>
        </authorList>
    </citation>
    <scope>NUCLEOTIDE SEQUENCE [LARGE SCALE GENOMIC DNA]</scope>
    <source>
        <strain evidence="2">12SD80</strain>
    </source>
</reference>
<organism evidence="2 3">
    <name type="scientific">Puccinia coronata f. sp. avenae</name>
    <dbReference type="NCBI Taxonomy" id="200324"/>
    <lineage>
        <taxon>Eukaryota</taxon>
        <taxon>Fungi</taxon>
        <taxon>Dikarya</taxon>
        <taxon>Basidiomycota</taxon>
        <taxon>Pucciniomycotina</taxon>
        <taxon>Pucciniomycetes</taxon>
        <taxon>Pucciniales</taxon>
        <taxon>Pucciniaceae</taxon>
        <taxon>Puccinia</taxon>
    </lineage>
</organism>
<gene>
    <name evidence="2" type="ORF">PCASD_25528</name>
</gene>
<sequence>MAGMCRPSIREVSPPNGWYVPAFNQGGLPAQQSICTSHQSGRTPRPMTDMHQSSTRNVSLPNGWYVLAFNQGGLPAQWPEAHGLTAGTHGLLIGPCQIRILRVSLEYPPAARQA</sequence>
<dbReference type="AlphaFoldDB" id="A0A2N5TNX9"/>
<dbReference type="Proteomes" id="UP000235392">
    <property type="component" value="Unassembled WGS sequence"/>
</dbReference>
<dbReference type="EMBL" id="PGCI01000420">
    <property type="protein sequence ID" value="PLW27195.1"/>
    <property type="molecule type" value="Genomic_DNA"/>
</dbReference>
<proteinExistence type="predicted"/>
<comment type="caution">
    <text evidence="2">The sequence shown here is derived from an EMBL/GenBank/DDBJ whole genome shotgun (WGS) entry which is preliminary data.</text>
</comment>
<name>A0A2N5TNX9_9BASI</name>